<feature type="transmembrane region" description="Helical" evidence="1">
    <location>
        <begin position="222"/>
        <end position="247"/>
    </location>
</feature>
<dbReference type="AlphaFoldDB" id="A0A0D1ZR76"/>
<dbReference type="GeneID" id="27332440"/>
<reference evidence="2 3" key="1">
    <citation type="submission" date="2015-01" db="EMBL/GenBank/DDBJ databases">
        <title>The Genome Sequence of Exophiala spinifera CBS89968.</title>
        <authorList>
            <consortium name="The Broad Institute Genomics Platform"/>
            <person name="Cuomo C."/>
            <person name="de Hoog S."/>
            <person name="Gorbushina A."/>
            <person name="Stielow B."/>
            <person name="Teixiera M."/>
            <person name="Abouelleil A."/>
            <person name="Chapman S.B."/>
            <person name="Priest M."/>
            <person name="Young S.K."/>
            <person name="Wortman J."/>
            <person name="Nusbaum C."/>
            <person name="Birren B."/>
        </authorList>
    </citation>
    <scope>NUCLEOTIDE SEQUENCE [LARGE SCALE GENOMIC DNA]</scope>
    <source>
        <strain evidence="2 3">CBS 89968</strain>
    </source>
</reference>
<dbReference type="PANTHER" id="PTHR42029:SF3">
    <property type="entry name" value="AN04G07800"/>
    <property type="match status" value="1"/>
</dbReference>
<feature type="transmembrane region" description="Helical" evidence="1">
    <location>
        <begin position="22"/>
        <end position="41"/>
    </location>
</feature>
<keyword evidence="1" id="KW-1133">Transmembrane helix</keyword>
<dbReference type="Proteomes" id="UP000053328">
    <property type="component" value="Unassembled WGS sequence"/>
</dbReference>
<evidence type="ECO:0000313" key="3">
    <source>
        <dbReference type="Proteomes" id="UP000053328"/>
    </source>
</evidence>
<evidence type="ECO:0000256" key="1">
    <source>
        <dbReference type="SAM" id="Phobius"/>
    </source>
</evidence>
<dbReference type="STRING" id="91928.A0A0D1ZR76"/>
<keyword evidence="1" id="KW-0472">Membrane</keyword>
<dbReference type="HOGENOM" id="CLU_033830_1_0_1"/>
<keyword evidence="3" id="KW-1185">Reference proteome</keyword>
<dbReference type="EMBL" id="KN847495">
    <property type="protein sequence ID" value="KIW15312.1"/>
    <property type="molecule type" value="Genomic_DNA"/>
</dbReference>
<feature type="transmembrane region" description="Helical" evidence="1">
    <location>
        <begin position="147"/>
        <end position="170"/>
    </location>
</feature>
<accession>A0A0D1ZR76</accession>
<keyword evidence="1" id="KW-0812">Transmembrane</keyword>
<name>A0A0D1ZR76_9EURO</name>
<dbReference type="OrthoDB" id="5420247at2759"/>
<protein>
    <submittedName>
        <fullName evidence="2">Uncharacterized protein</fullName>
    </submittedName>
</protein>
<sequence length="344" mass="39043">MAPTSEPGSGKPTNAAHLTLEAWSQGMMVGSLVTMAMITAANMRAGVLLHKLVLLEVRMERNFDSALSRNQDTLFLFGPFSEESRLTQRSLKLVLAIPNGFFIFFNAPVFGWYLSSTAVLLITSWGLHNVIAWIKNKPFLSQTTSRIYIGTVALVQAYWVVEIYANFAYFNNINERLFVRTRPYEALCRDPWWIFTTVNLLWNIKHRYNLGFLTIIRVSPRFGILLLSMCLSVAFIVVDILSVTSVLDTGSINPFWKFSFVFKCFTDTIILDDFKTALDKLWQHGKNSIVVGNVHRENKIVPVVEQLELQRRAEIRCLSFSDPLEGNVIMMTRLGSRAGGENEV</sequence>
<dbReference type="VEuPathDB" id="FungiDB:PV08_05357"/>
<dbReference type="RefSeq" id="XP_016235528.1">
    <property type="nucleotide sequence ID" value="XM_016379701.1"/>
</dbReference>
<evidence type="ECO:0000313" key="2">
    <source>
        <dbReference type="EMBL" id="KIW15312.1"/>
    </source>
</evidence>
<gene>
    <name evidence="2" type="ORF">PV08_05357</name>
</gene>
<feature type="transmembrane region" description="Helical" evidence="1">
    <location>
        <begin position="93"/>
        <end position="112"/>
    </location>
</feature>
<organism evidence="2 3">
    <name type="scientific">Exophiala spinifera</name>
    <dbReference type="NCBI Taxonomy" id="91928"/>
    <lineage>
        <taxon>Eukaryota</taxon>
        <taxon>Fungi</taxon>
        <taxon>Dikarya</taxon>
        <taxon>Ascomycota</taxon>
        <taxon>Pezizomycotina</taxon>
        <taxon>Eurotiomycetes</taxon>
        <taxon>Chaetothyriomycetidae</taxon>
        <taxon>Chaetothyriales</taxon>
        <taxon>Herpotrichiellaceae</taxon>
        <taxon>Exophiala</taxon>
    </lineage>
</organism>
<dbReference type="PANTHER" id="PTHR42029">
    <property type="entry name" value="AN04G07800"/>
    <property type="match status" value="1"/>
</dbReference>
<proteinExistence type="predicted"/>